<gene>
    <name evidence="1" type="ORF">DPEC_G00031520</name>
</gene>
<feature type="non-terminal residue" evidence="1">
    <location>
        <position position="152"/>
    </location>
</feature>
<dbReference type="Proteomes" id="UP001157502">
    <property type="component" value="Chromosome 3"/>
</dbReference>
<sequence>MPAGHRGGMSACATITAASVGIVGYGMSTQWAVSYMNCSAVEDGFFNGSAMIQYGLFNGFISRSSCPVFGVGDKDFAVFKKLAEIGGSPQIFHVVVIALLALCLLCSAGSILITLYNSVSNPYETYMGPIGVYTCSSVSACISLLVLILYPI</sequence>
<protein>
    <submittedName>
        <fullName evidence="1">Uncharacterized protein</fullName>
    </submittedName>
</protein>
<accession>A0ACC2HCE3</accession>
<dbReference type="EMBL" id="CM055730">
    <property type="protein sequence ID" value="KAJ8013606.1"/>
    <property type="molecule type" value="Genomic_DNA"/>
</dbReference>
<organism evidence="1 2">
    <name type="scientific">Dallia pectoralis</name>
    <name type="common">Alaska blackfish</name>
    <dbReference type="NCBI Taxonomy" id="75939"/>
    <lineage>
        <taxon>Eukaryota</taxon>
        <taxon>Metazoa</taxon>
        <taxon>Chordata</taxon>
        <taxon>Craniata</taxon>
        <taxon>Vertebrata</taxon>
        <taxon>Euteleostomi</taxon>
        <taxon>Actinopterygii</taxon>
        <taxon>Neopterygii</taxon>
        <taxon>Teleostei</taxon>
        <taxon>Protacanthopterygii</taxon>
        <taxon>Esociformes</taxon>
        <taxon>Umbridae</taxon>
        <taxon>Dallia</taxon>
    </lineage>
</organism>
<proteinExistence type="predicted"/>
<evidence type="ECO:0000313" key="2">
    <source>
        <dbReference type="Proteomes" id="UP001157502"/>
    </source>
</evidence>
<name>A0ACC2HCE3_DALPE</name>
<keyword evidence="2" id="KW-1185">Reference proteome</keyword>
<evidence type="ECO:0000313" key="1">
    <source>
        <dbReference type="EMBL" id="KAJ8013606.1"/>
    </source>
</evidence>
<comment type="caution">
    <text evidence="1">The sequence shown here is derived from an EMBL/GenBank/DDBJ whole genome shotgun (WGS) entry which is preliminary data.</text>
</comment>
<reference evidence="1" key="1">
    <citation type="submission" date="2021-05" db="EMBL/GenBank/DDBJ databases">
        <authorList>
            <person name="Pan Q."/>
            <person name="Jouanno E."/>
            <person name="Zahm M."/>
            <person name="Klopp C."/>
            <person name="Cabau C."/>
            <person name="Louis A."/>
            <person name="Berthelot C."/>
            <person name="Parey E."/>
            <person name="Roest Crollius H."/>
            <person name="Montfort J."/>
            <person name="Robinson-Rechavi M."/>
            <person name="Bouchez O."/>
            <person name="Lampietro C."/>
            <person name="Lopez Roques C."/>
            <person name="Donnadieu C."/>
            <person name="Postlethwait J."/>
            <person name="Bobe J."/>
            <person name="Dillon D."/>
            <person name="Chandos A."/>
            <person name="von Hippel F."/>
            <person name="Guiguen Y."/>
        </authorList>
    </citation>
    <scope>NUCLEOTIDE SEQUENCE</scope>
    <source>
        <strain evidence="1">YG-Jan2019</strain>
    </source>
</reference>